<organism evidence="2 3">
    <name type="scientific">Brachionus plicatilis</name>
    <name type="common">Marine rotifer</name>
    <name type="synonym">Brachionus muelleri</name>
    <dbReference type="NCBI Taxonomy" id="10195"/>
    <lineage>
        <taxon>Eukaryota</taxon>
        <taxon>Metazoa</taxon>
        <taxon>Spiralia</taxon>
        <taxon>Gnathifera</taxon>
        <taxon>Rotifera</taxon>
        <taxon>Eurotatoria</taxon>
        <taxon>Monogononta</taxon>
        <taxon>Pseudotrocha</taxon>
        <taxon>Ploima</taxon>
        <taxon>Brachionidae</taxon>
        <taxon>Brachionus</taxon>
    </lineage>
</organism>
<dbReference type="PANTHER" id="PTHR13349:SF2">
    <property type="entry name" value="TRANSLATION MACHINERY-ASSOCIATED PROTEIN 16"/>
    <property type="match status" value="1"/>
</dbReference>
<evidence type="ECO:0000256" key="1">
    <source>
        <dbReference type="ARBA" id="ARBA00034127"/>
    </source>
</evidence>
<dbReference type="GO" id="GO:0005634">
    <property type="term" value="C:nucleus"/>
    <property type="evidence" value="ECO:0007669"/>
    <property type="project" value="TreeGrafter"/>
</dbReference>
<comment type="similarity">
    <text evidence="1">Belongs to the TMA16 family.</text>
</comment>
<dbReference type="InterPro" id="IPR038356">
    <property type="entry name" value="Tma16_sf"/>
</dbReference>
<keyword evidence="3" id="KW-1185">Reference proteome</keyword>
<dbReference type="AlphaFoldDB" id="A0A3M7SPP3"/>
<dbReference type="STRING" id="10195.A0A3M7SPP3"/>
<dbReference type="InterPro" id="IPR021346">
    <property type="entry name" value="Tma16"/>
</dbReference>
<protein>
    <submittedName>
        <fullName evidence="2">Translation machinery-associated 16-like protein</fullName>
    </submittedName>
</protein>
<dbReference type="PANTHER" id="PTHR13349">
    <property type="entry name" value="TRANSLATION MACHINERY-ASSOCIATED PROTEIN 16"/>
    <property type="match status" value="1"/>
</dbReference>
<reference evidence="2 3" key="1">
    <citation type="journal article" date="2018" name="Sci. Rep.">
        <title>Genomic signatures of local adaptation to the degree of environmental predictability in rotifers.</title>
        <authorList>
            <person name="Franch-Gras L."/>
            <person name="Hahn C."/>
            <person name="Garcia-Roger E.M."/>
            <person name="Carmona M.J."/>
            <person name="Serra M."/>
            <person name="Gomez A."/>
        </authorList>
    </citation>
    <scope>NUCLEOTIDE SEQUENCE [LARGE SCALE GENOMIC DNA]</scope>
    <source>
        <strain evidence="2">HYR1</strain>
    </source>
</reference>
<evidence type="ECO:0000313" key="2">
    <source>
        <dbReference type="EMBL" id="RNA37824.1"/>
    </source>
</evidence>
<dbReference type="OrthoDB" id="270284at2759"/>
<name>A0A3M7SPP3_BRAPC</name>
<sequence>MPKVKRINKIIHPNSRKALELASKEHHKARHARTVENTKNKTNVLIKKILWFKEEITVENQQEQMETETQVDEDQAFRQKKSYTMEDMHKLINLYFQRFDDEIEQIKLKNSVGKRNIGQHFSREKSIQMTLESEKNEYETSGLIVPDLTLIDNVNLIRSWKGERNRLQTIKFKTIKKEH</sequence>
<dbReference type="FunFam" id="1.20.1440.170:FF:000001">
    <property type="entry name" value="Translation machinery-associated 16 homolog"/>
    <property type="match status" value="1"/>
</dbReference>
<dbReference type="EMBL" id="REGN01000970">
    <property type="protein sequence ID" value="RNA37824.1"/>
    <property type="molecule type" value="Genomic_DNA"/>
</dbReference>
<gene>
    <name evidence="2" type="ORF">BpHYR1_043739</name>
</gene>
<comment type="caution">
    <text evidence="2">The sequence shown here is derived from an EMBL/GenBank/DDBJ whole genome shotgun (WGS) entry which is preliminary data.</text>
</comment>
<evidence type="ECO:0000313" key="3">
    <source>
        <dbReference type="Proteomes" id="UP000276133"/>
    </source>
</evidence>
<proteinExistence type="inferred from homology"/>
<dbReference type="Gene3D" id="1.20.1440.170">
    <property type="entry name" value="Translation machinery-associated protein 16-like"/>
    <property type="match status" value="1"/>
</dbReference>
<dbReference type="Proteomes" id="UP000276133">
    <property type="component" value="Unassembled WGS sequence"/>
</dbReference>
<accession>A0A3M7SPP3</accession>
<dbReference type="Pfam" id="PF11176">
    <property type="entry name" value="Tma16"/>
    <property type="match status" value="1"/>
</dbReference>